<keyword evidence="4" id="KW-1185">Reference proteome</keyword>
<sequence length="266" mass="28741">MHGTDTYHTRLNFVLSNISSVRFFCLSRLNPGSRRLLRAALPDAPMPDAILELLPQFDHHASTEQEKDTPEGAVEDVEDKDPPPPMNFNYDYDDALPRSETTSAPSPDVLLNRAAVVRNVATPSSAVFFLEDAVRVRESLPFHRIHRATGAAEASAEQPLELYTVHSVRAVEGSNFILCRGEAGEGAVYGCRATGPARAYVLALAGERGDVTMTAVAVCRTDASRWDPEHAAFRLLGVKPGGAAVCHAVRDAQLLPAMNGKSPVAN</sequence>
<dbReference type="STRING" id="4565.A0A3B6LNY4"/>
<dbReference type="Pfam" id="PF03181">
    <property type="entry name" value="BURP"/>
    <property type="match status" value="1"/>
</dbReference>
<dbReference type="PANTHER" id="PTHR31236">
    <property type="entry name" value="BURP DOMAIN PROTEIN USPL1-LIKE"/>
    <property type="match status" value="1"/>
</dbReference>
<proteinExistence type="predicted"/>
<feature type="compositionally biased region" description="Basic and acidic residues" evidence="1">
    <location>
        <begin position="61"/>
        <end position="70"/>
    </location>
</feature>
<dbReference type="SMR" id="A0A3B6LNY4"/>
<dbReference type="Gramene" id="TraesWEE_scaffold_024811_01G000100.1">
    <property type="protein sequence ID" value="TraesWEE_scaffold_024811_01G000100.1"/>
    <property type="gene ID" value="TraesWEE_scaffold_024811_01G000100"/>
</dbReference>
<protein>
    <recommendedName>
        <fullName evidence="2">BURP domain-containing protein</fullName>
    </recommendedName>
</protein>
<dbReference type="SMART" id="SM01045">
    <property type="entry name" value="BURP"/>
    <property type="match status" value="1"/>
</dbReference>
<dbReference type="Gramene" id="TraesCS5B03G0665300.1">
    <property type="protein sequence ID" value="TraesCS5B03G0665300.1.CDS"/>
    <property type="gene ID" value="TraesCS5B03G0665300"/>
</dbReference>
<evidence type="ECO:0000313" key="4">
    <source>
        <dbReference type="Proteomes" id="UP000019116"/>
    </source>
</evidence>
<dbReference type="AlphaFoldDB" id="A0A3B6LNY4"/>
<accession>A0A3B6LNY4</accession>
<dbReference type="PANTHER" id="PTHR31236:SF3">
    <property type="entry name" value="BURP DOMAIN-CONTAINING PROTEIN 15"/>
    <property type="match status" value="1"/>
</dbReference>
<reference evidence="3" key="2">
    <citation type="submission" date="2018-10" db="UniProtKB">
        <authorList>
            <consortium name="EnsemblPlants"/>
        </authorList>
    </citation>
    <scope>IDENTIFICATION</scope>
</reference>
<dbReference type="EnsemblPlants" id="TraesCS5B02G256100.1">
    <property type="protein sequence ID" value="TraesCS5B02G256100.1"/>
    <property type="gene ID" value="TraesCS5B02G256100"/>
</dbReference>
<dbReference type="Gramene" id="TraesCS5B02G256100.1">
    <property type="protein sequence ID" value="TraesCS5B02G256100.1"/>
    <property type="gene ID" value="TraesCS5B02G256100"/>
</dbReference>
<evidence type="ECO:0000256" key="1">
    <source>
        <dbReference type="SAM" id="MobiDB-lite"/>
    </source>
</evidence>
<dbReference type="Proteomes" id="UP000019116">
    <property type="component" value="Chromosome 5B"/>
</dbReference>
<feature type="region of interest" description="Disordered" evidence="1">
    <location>
        <begin position="61"/>
        <end position="104"/>
    </location>
</feature>
<dbReference type="InterPro" id="IPR044816">
    <property type="entry name" value="BURP"/>
</dbReference>
<evidence type="ECO:0000313" key="3">
    <source>
        <dbReference type="EnsemblPlants" id="TraesCS5B02G256100.1"/>
    </source>
</evidence>
<feature type="domain" description="BURP" evidence="2">
    <location>
        <begin position="23"/>
        <end position="259"/>
    </location>
</feature>
<name>A0A3B6LNY4_WHEAT</name>
<organism evidence="3">
    <name type="scientific">Triticum aestivum</name>
    <name type="common">Wheat</name>
    <dbReference type="NCBI Taxonomy" id="4565"/>
    <lineage>
        <taxon>Eukaryota</taxon>
        <taxon>Viridiplantae</taxon>
        <taxon>Streptophyta</taxon>
        <taxon>Embryophyta</taxon>
        <taxon>Tracheophyta</taxon>
        <taxon>Spermatophyta</taxon>
        <taxon>Magnoliopsida</taxon>
        <taxon>Liliopsida</taxon>
        <taxon>Poales</taxon>
        <taxon>Poaceae</taxon>
        <taxon>BOP clade</taxon>
        <taxon>Pooideae</taxon>
        <taxon>Triticodae</taxon>
        <taxon>Triticeae</taxon>
        <taxon>Triticinae</taxon>
        <taxon>Triticum</taxon>
    </lineage>
</organism>
<dbReference type="PROSITE" id="PS51277">
    <property type="entry name" value="BURP"/>
    <property type="match status" value="1"/>
</dbReference>
<dbReference type="Gramene" id="TraesCLE_scaffold_076160_01G000100.1">
    <property type="protein sequence ID" value="TraesCLE_scaffold_076160_01G000100.1"/>
    <property type="gene ID" value="TraesCLE_scaffold_076160_01G000100"/>
</dbReference>
<reference evidence="3" key="1">
    <citation type="submission" date="2018-08" db="EMBL/GenBank/DDBJ databases">
        <authorList>
            <person name="Rossello M."/>
        </authorList>
    </citation>
    <scope>NUCLEOTIDE SEQUENCE [LARGE SCALE GENOMIC DNA]</scope>
    <source>
        <strain evidence="3">cv. Chinese Spring</strain>
    </source>
</reference>
<dbReference type="InterPro" id="IPR004873">
    <property type="entry name" value="BURP_dom"/>
</dbReference>
<evidence type="ECO:0000259" key="2">
    <source>
        <dbReference type="PROSITE" id="PS51277"/>
    </source>
</evidence>